<keyword evidence="2" id="KW-1185">Reference proteome</keyword>
<accession>A0ABD2Q2N8</accession>
<evidence type="ECO:0000313" key="2">
    <source>
        <dbReference type="Proteomes" id="UP001626550"/>
    </source>
</evidence>
<organism evidence="1 2">
    <name type="scientific">Cichlidogyrus casuarinus</name>
    <dbReference type="NCBI Taxonomy" id="1844966"/>
    <lineage>
        <taxon>Eukaryota</taxon>
        <taxon>Metazoa</taxon>
        <taxon>Spiralia</taxon>
        <taxon>Lophotrochozoa</taxon>
        <taxon>Platyhelminthes</taxon>
        <taxon>Monogenea</taxon>
        <taxon>Monopisthocotylea</taxon>
        <taxon>Dactylogyridea</taxon>
        <taxon>Ancyrocephalidae</taxon>
        <taxon>Cichlidogyrus</taxon>
    </lineage>
</organism>
<protein>
    <submittedName>
        <fullName evidence="1">Uncharacterized protein</fullName>
    </submittedName>
</protein>
<gene>
    <name evidence="1" type="ORF">Ciccas_007528</name>
</gene>
<evidence type="ECO:0000313" key="1">
    <source>
        <dbReference type="EMBL" id="KAL3313864.1"/>
    </source>
</evidence>
<proteinExistence type="predicted"/>
<sequence>MLTVLIFGFVTRFGDYAPFLFRVNLINLVALCVLNSQFSPRLRRPGTLVSRTRLEGSGSAQVSVVDIKQLPSKVKLELRSFSQRRVPVLGEVSLPLRVNNKEAPVGLPDKVKLQRSDRLLLVSGFIAIAQQPSNVFGIRRDFSPSPWNNGTTTSFLQ</sequence>
<comment type="caution">
    <text evidence="1">The sequence shown here is derived from an EMBL/GenBank/DDBJ whole genome shotgun (WGS) entry which is preliminary data.</text>
</comment>
<reference evidence="1 2" key="1">
    <citation type="submission" date="2024-11" db="EMBL/GenBank/DDBJ databases">
        <title>Adaptive evolution of stress response genes in parasites aligns with host niche diversity.</title>
        <authorList>
            <person name="Hahn C."/>
            <person name="Resl P."/>
        </authorList>
    </citation>
    <scope>NUCLEOTIDE SEQUENCE [LARGE SCALE GENOMIC DNA]</scope>
    <source>
        <strain evidence="1">EGGRZ-B1_66</strain>
        <tissue evidence="1">Body</tissue>
    </source>
</reference>
<dbReference type="EMBL" id="JBJKFK010001170">
    <property type="protein sequence ID" value="KAL3313864.1"/>
    <property type="molecule type" value="Genomic_DNA"/>
</dbReference>
<name>A0ABD2Q2N8_9PLAT</name>
<dbReference type="Proteomes" id="UP001626550">
    <property type="component" value="Unassembled WGS sequence"/>
</dbReference>
<dbReference type="AlphaFoldDB" id="A0ABD2Q2N8"/>